<organism evidence="4">
    <name type="scientific">Strongyloides stercoralis</name>
    <name type="common">Threadworm</name>
    <dbReference type="NCBI Taxonomy" id="6248"/>
    <lineage>
        <taxon>Eukaryota</taxon>
        <taxon>Metazoa</taxon>
        <taxon>Ecdysozoa</taxon>
        <taxon>Nematoda</taxon>
        <taxon>Chromadorea</taxon>
        <taxon>Rhabditida</taxon>
        <taxon>Tylenchina</taxon>
        <taxon>Panagrolaimomorpha</taxon>
        <taxon>Strongyloidoidea</taxon>
        <taxon>Strongyloididae</taxon>
        <taxon>Strongyloides</taxon>
    </lineage>
</organism>
<feature type="transmembrane region" description="Helical" evidence="1">
    <location>
        <begin position="70"/>
        <end position="94"/>
    </location>
</feature>
<feature type="chain" id="PRO_5005328840" evidence="2">
    <location>
        <begin position="21"/>
        <end position="122"/>
    </location>
</feature>
<evidence type="ECO:0000313" key="3">
    <source>
        <dbReference type="Proteomes" id="UP000035681"/>
    </source>
</evidence>
<reference evidence="4" key="1">
    <citation type="submission" date="2015-08" db="UniProtKB">
        <authorList>
            <consortium name="WormBaseParasite"/>
        </authorList>
    </citation>
    <scope>IDENTIFICATION</scope>
</reference>
<dbReference type="WBParaSite" id="SSTP_0001267200.1">
    <property type="protein sequence ID" value="SSTP_0001267200.1"/>
    <property type="gene ID" value="SSTP_0001267200"/>
</dbReference>
<dbReference type="STRING" id="6248.A0A0K0ET95"/>
<dbReference type="WBParaSite" id="TCONS_00000338.p1">
    <property type="protein sequence ID" value="TCONS_00000338.p1"/>
    <property type="gene ID" value="XLOC_000347"/>
</dbReference>
<protein>
    <submittedName>
        <fullName evidence="4">Plasmodium yoelii subtelomeric region (PYST-C1)</fullName>
    </submittedName>
</protein>
<evidence type="ECO:0000256" key="1">
    <source>
        <dbReference type="SAM" id="Phobius"/>
    </source>
</evidence>
<name>A0A0K0ET95_STRER</name>
<keyword evidence="3" id="KW-1185">Reference proteome</keyword>
<dbReference type="Proteomes" id="UP000035681">
    <property type="component" value="Unplaced"/>
</dbReference>
<sequence>MKKIILIFFWSLIYLYVVKLQNVNGDNSMKADNKNNINGELNKSLVLDSKSDNLNQIEHNKDTGLLKMNIIIMIFVSVLGTIFLMGSIIFAVYLMHLRKIISFDNDETKKTLISMVFKKRRR</sequence>
<keyword evidence="1" id="KW-0812">Transmembrane</keyword>
<keyword evidence="2" id="KW-0732">Signal</keyword>
<evidence type="ECO:0000256" key="2">
    <source>
        <dbReference type="SAM" id="SignalP"/>
    </source>
</evidence>
<evidence type="ECO:0000313" key="4">
    <source>
        <dbReference type="WBParaSite" id="SSTP_0001267200.1"/>
    </source>
</evidence>
<dbReference type="AlphaFoldDB" id="A0A0K0ET95"/>
<proteinExistence type="predicted"/>
<keyword evidence="1" id="KW-0472">Membrane</keyword>
<feature type="signal peptide" evidence="2">
    <location>
        <begin position="1"/>
        <end position="20"/>
    </location>
</feature>
<accession>A0A0K0ET95</accession>
<keyword evidence="1" id="KW-1133">Transmembrane helix</keyword>